<name>A0A164XQA9_9AGAM</name>
<sequence>MRSTGKTLTPEQEALSQARKLKKLEAQSAPVKAKKSIELYKRNWVETEQSTTPSVPVLTFRLMTWNMLAQTLVRRDLFPTSDCLRGNQRIGMLIQELMNSAADVICLQEVDRLEVLLPELHAAGYSHIYASGRNKKHGCMVLYRESQFKKIHEETIYYDEETARLDTSGTSQPIGNSFRTKNIGLIVALQSVHSNLGLVVATTHLFWHPRYTYERARQVSILLRNVYRFRNELNQPDWPSYIAGDFNLPPNDAVYTLLAGKPLSELQKQSIMKSSVVHASVDPSVSSSGAPADDEEGGEDPDRVITNARSAVPEDGLLTCLELPKIYEPFVPVRSAYEVGLRGSIQSSQSVFGKRLEGMDIRDLGYFEPMFTSYTYYWQATLDYIFIADPPNFETRVTKVLEPIATEVLEGGLPRSGICASDHVSLIADLALVPSD</sequence>
<keyword evidence="2" id="KW-0378">Hydrolase</keyword>
<evidence type="ECO:0000256" key="3">
    <source>
        <dbReference type="SAM" id="MobiDB-lite"/>
    </source>
</evidence>
<gene>
    <name evidence="5" type="ORF">SISNIDRAFT_451897</name>
</gene>
<evidence type="ECO:0000259" key="4">
    <source>
        <dbReference type="Pfam" id="PF03372"/>
    </source>
</evidence>
<dbReference type="GO" id="GO:0006139">
    <property type="term" value="P:nucleobase-containing compound metabolic process"/>
    <property type="evidence" value="ECO:0007669"/>
    <property type="project" value="UniProtKB-ARBA"/>
</dbReference>
<keyword evidence="5" id="KW-0255">Endonuclease</keyword>
<dbReference type="PANTHER" id="PTHR12121">
    <property type="entry name" value="CARBON CATABOLITE REPRESSOR PROTEIN 4"/>
    <property type="match status" value="1"/>
</dbReference>
<reference evidence="5 6" key="1">
    <citation type="journal article" date="2016" name="Mol. Biol. Evol.">
        <title>Comparative Genomics of Early-Diverging Mushroom-Forming Fungi Provides Insights into the Origins of Lignocellulose Decay Capabilities.</title>
        <authorList>
            <person name="Nagy L.G."/>
            <person name="Riley R."/>
            <person name="Tritt A."/>
            <person name="Adam C."/>
            <person name="Daum C."/>
            <person name="Floudas D."/>
            <person name="Sun H."/>
            <person name="Yadav J.S."/>
            <person name="Pangilinan J."/>
            <person name="Larsson K.H."/>
            <person name="Matsuura K."/>
            <person name="Barry K."/>
            <person name="Labutti K."/>
            <person name="Kuo R."/>
            <person name="Ohm R.A."/>
            <person name="Bhattacharya S.S."/>
            <person name="Shirouzu T."/>
            <person name="Yoshinaga Y."/>
            <person name="Martin F.M."/>
            <person name="Grigoriev I.V."/>
            <person name="Hibbett D.S."/>
        </authorList>
    </citation>
    <scope>NUCLEOTIDE SEQUENCE [LARGE SCALE GENOMIC DNA]</scope>
    <source>
        <strain evidence="5 6">HHB9708</strain>
    </source>
</reference>
<keyword evidence="6" id="KW-1185">Reference proteome</keyword>
<dbReference type="PANTHER" id="PTHR12121:SF45">
    <property type="entry name" value="NOCTURNIN"/>
    <property type="match status" value="1"/>
</dbReference>
<evidence type="ECO:0000313" key="6">
    <source>
        <dbReference type="Proteomes" id="UP000076722"/>
    </source>
</evidence>
<keyword evidence="5" id="KW-0269">Exonuclease</keyword>
<dbReference type="OrthoDB" id="428734at2759"/>
<dbReference type="AlphaFoldDB" id="A0A164XQA9"/>
<organism evidence="5 6">
    <name type="scientific">Sistotremastrum niveocremeum HHB9708</name>
    <dbReference type="NCBI Taxonomy" id="1314777"/>
    <lineage>
        <taxon>Eukaryota</taxon>
        <taxon>Fungi</taxon>
        <taxon>Dikarya</taxon>
        <taxon>Basidiomycota</taxon>
        <taxon>Agaricomycotina</taxon>
        <taxon>Agaricomycetes</taxon>
        <taxon>Sistotremastrales</taxon>
        <taxon>Sistotremastraceae</taxon>
        <taxon>Sertulicium</taxon>
        <taxon>Sertulicium niveocremeum</taxon>
    </lineage>
</organism>
<accession>A0A164XQA9</accession>
<keyword evidence="5" id="KW-0540">Nuclease</keyword>
<dbReference type="GO" id="GO:0004519">
    <property type="term" value="F:endonuclease activity"/>
    <property type="evidence" value="ECO:0007669"/>
    <property type="project" value="UniProtKB-KW"/>
</dbReference>
<feature type="region of interest" description="Disordered" evidence="3">
    <location>
        <begin position="281"/>
        <end position="303"/>
    </location>
</feature>
<dbReference type="InterPro" id="IPR050410">
    <property type="entry name" value="CCR4/nocturin_mRNA_transcr"/>
</dbReference>
<proteinExistence type="inferred from homology"/>
<evidence type="ECO:0000313" key="5">
    <source>
        <dbReference type="EMBL" id="KZS96192.1"/>
    </source>
</evidence>
<dbReference type="InterPro" id="IPR036691">
    <property type="entry name" value="Endo/exonu/phosph_ase_sf"/>
</dbReference>
<dbReference type="InterPro" id="IPR005135">
    <property type="entry name" value="Endo/exonuclease/phosphatase"/>
</dbReference>
<evidence type="ECO:0000256" key="1">
    <source>
        <dbReference type="ARBA" id="ARBA00010774"/>
    </source>
</evidence>
<dbReference type="Pfam" id="PF03372">
    <property type="entry name" value="Exo_endo_phos"/>
    <property type="match status" value="1"/>
</dbReference>
<dbReference type="Gene3D" id="3.60.10.10">
    <property type="entry name" value="Endonuclease/exonuclease/phosphatase"/>
    <property type="match status" value="1"/>
</dbReference>
<protein>
    <submittedName>
        <fullName evidence="5">Endonuclease/exonuclease/phosphatase</fullName>
    </submittedName>
</protein>
<dbReference type="GO" id="GO:0000175">
    <property type="term" value="F:3'-5'-RNA exonuclease activity"/>
    <property type="evidence" value="ECO:0007669"/>
    <property type="project" value="TreeGrafter"/>
</dbReference>
<comment type="similarity">
    <text evidence="1">Belongs to the CCR4/nocturin family.</text>
</comment>
<dbReference type="SUPFAM" id="SSF56219">
    <property type="entry name" value="DNase I-like"/>
    <property type="match status" value="1"/>
</dbReference>
<feature type="domain" description="Endonuclease/exonuclease/phosphatase" evidence="4">
    <location>
        <begin position="63"/>
        <end position="423"/>
    </location>
</feature>
<dbReference type="Proteomes" id="UP000076722">
    <property type="component" value="Unassembled WGS sequence"/>
</dbReference>
<evidence type="ECO:0000256" key="2">
    <source>
        <dbReference type="ARBA" id="ARBA00022801"/>
    </source>
</evidence>
<dbReference type="EMBL" id="KV419400">
    <property type="protein sequence ID" value="KZS96192.1"/>
    <property type="molecule type" value="Genomic_DNA"/>
</dbReference>